<dbReference type="Gene3D" id="3.40.50.720">
    <property type="entry name" value="NAD(P)-binding Rossmann-like Domain"/>
    <property type="match status" value="1"/>
</dbReference>
<dbReference type="Pfam" id="PF00106">
    <property type="entry name" value="adh_short"/>
    <property type="match status" value="1"/>
</dbReference>
<name>A0A5B7K337_PORTR</name>
<keyword evidence="2" id="KW-0560">Oxidoreductase</keyword>
<proteinExistence type="inferred from homology"/>
<dbReference type="PANTHER" id="PTHR43115:SF4">
    <property type="entry name" value="DEHYDROGENASE_REDUCTASE SDR FAMILY MEMBER 11"/>
    <property type="match status" value="1"/>
</dbReference>
<dbReference type="GO" id="GO:0016491">
    <property type="term" value="F:oxidoreductase activity"/>
    <property type="evidence" value="ECO:0007669"/>
    <property type="project" value="UniProtKB-KW"/>
</dbReference>
<dbReference type="OrthoDB" id="6136459at2759"/>
<evidence type="ECO:0000313" key="3">
    <source>
        <dbReference type="EMBL" id="MPD00977.1"/>
    </source>
</evidence>
<dbReference type="PANTHER" id="PTHR43115">
    <property type="entry name" value="DEHYDROGENASE/REDUCTASE SDR FAMILY MEMBER 11"/>
    <property type="match status" value="1"/>
</dbReference>
<accession>A0A5B7K337</accession>
<keyword evidence="4" id="KW-1185">Reference proteome</keyword>
<evidence type="ECO:0000313" key="4">
    <source>
        <dbReference type="Proteomes" id="UP000324222"/>
    </source>
</evidence>
<organism evidence="3 4">
    <name type="scientific">Portunus trituberculatus</name>
    <name type="common">Swimming crab</name>
    <name type="synonym">Neptunus trituberculatus</name>
    <dbReference type="NCBI Taxonomy" id="210409"/>
    <lineage>
        <taxon>Eukaryota</taxon>
        <taxon>Metazoa</taxon>
        <taxon>Ecdysozoa</taxon>
        <taxon>Arthropoda</taxon>
        <taxon>Crustacea</taxon>
        <taxon>Multicrustacea</taxon>
        <taxon>Malacostraca</taxon>
        <taxon>Eumalacostraca</taxon>
        <taxon>Eucarida</taxon>
        <taxon>Decapoda</taxon>
        <taxon>Pleocyemata</taxon>
        <taxon>Brachyura</taxon>
        <taxon>Eubrachyura</taxon>
        <taxon>Portunoidea</taxon>
        <taxon>Portunidae</taxon>
        <taxon>Portuninae</taxon>
        <taxon>Portunus</taxon>
    </lineage>
</organism>
<evidence type="ECO:0000256" key="1">
    <source>
        <dbReference type="ARBA" id="ARBA00006484"/>
    </source>
</evidence>
<comment type="similarity">
    <text evidence="1">Belongs to the short-chain dehydrogenases/reductases (SDR) family.</text>
</comment>
<comment type="caution">
    <text evidence="3">The sequence shown here is derived from an EMBL/GenBank/DDBJ whole genome shotgun (WGS) entry which is preliminary data.</text>
</comment>
<dbReference type="Proteomes" id="UP000324222">
    <property type="component" value="Unassembled WGS sequence"/>
</dbReference>
<protein>
    <submittedName>
        <fullName evidence="3">Dehydrogenase/reductase SDR family member 11</fullName>
    </submittedName>
</protein>
<dbReference type="InterPro" id="IPR002347">
    <property type="entry name" value="SDR_fam"/>
</dbReference>
<gene>
    <name evidence="3" type="primary">DHRS11_6</name>
    <name evidence="3" type="ORF">E2C01_096484</name>
</gene>
<reference evidence="3 4" key="1">
    <citation type="submission" date="2019-05" db="EMBL/GenBank/DDBJ databases">
        <title>Another draft genome of Portunus trituberculatus and its Hox gene families provides insights of decapod evolution.</title>
        <authorList>
            <person name="Jeong J.-H."/>
            <person name="Song I."/>
            <person name="Kim S."/>
            <person name="Choi T."/>
            <person name="Kim D."/>
            <person name="Ryu S."/>
            <person name="Kim W."/>
        </authorList>
    </citation>
    <scope>NUCLEOTIDE SEQUENCE [LARGE SCALE GENOMIC DNA]</scope>
    <source>
        <tissue evidence="3">Muscle</tissue>
    </source>
</reference>
<dbReference type="AlphaFoldDB" id="A0A5B7K337"/>
<dbReference type="SUPFAM" id="SSF51735">
    <property type="entry name" value="NAD(P)-binding Rossmann-fold domains"/>
    <property type="match status" value="1"/>
</dbReference>
<dbReference type="InterPro" id="IPR036291">
    <property type="entry name" value="NAD(P)-bd_dom_sf"/>
</dbReference>
<evidence type="ECO:0000256" key="2">
    <source>
        <dbReference type="ARBA" id="ARBA00023002"/>
    </source>
</evidence>
<dbReference type="EMBL" id="VSRR010125203">
    <property type="protein sequence ID" value="MPD00977.1"/>
    <property type="molecule type" value="Genomic_DNA"/>
</dbReference>
<sequence length="68" mass="7219">MDRWAGRVALVTGASAGIGASIVRRLVAEGMRVVGAARSVDRVQVTTLAARQGTVYKILQSVTNQCYL</sequence>